<reference evidence="5 6" key="1">
    <citation type="submission" date="2018-06" db="EMBL/GenBank/DDBJ databases">
        <title>Spongiibacterium sp. HME9304 Genome sequencing and assembly.</title>
        <authorList>
            <person name="Kang H."/>
            <person name="Kim H."/>
            <person name="Joh K."/>
        </authorList>
    </citation>
    <scope>NUCLEOTIDE SEQUENCE [LARGE SCALE GENOMIC DNA]</scope>
    <source>
        <strain evidence="5 6">HME9304</strain>
    </source>
</reference>
<dbReference type="GO" id="GO:0043565">
    <property type="term" value="F:sequence-specific DNA binding"/>
    <property type="evidence" value="ECO:0007669"/>
    <property type="project" value="InterPro"/>
</dbReference>
<evidence type="ECO:0000256" key="3">
    <source>
        <dbReference type="ARBA" id="ARBA00023163"/>
    </source>
</evidence>
<dbReference type="PROSITE" id="PS01124">
    <property type="entry name" value="HTH_ARAC_FAMILY_2"/>
    <property type="match status" value="1"/>
</dbReference>
<evidence type="ECO:0000256" key="1">
    <source>
        <dbReference type="ARBA" id="ARBA00023015"/>
    </source>
</evidence>
<proteinExistence type="predicted"/>
<dbReference type="AlphaFoldDB" id="A0A2Z4LRE2"/>
<dbReference type="Gene3D" id="1.10.10.60">
    <property type="entry name" value="Homeodomain-like"/>
    <property type="match status" value="1"/>
</dbReference>
<evidence type="ECO:0000313" key="5">
    <source>
        <dbReference type="EMBL" id="AWX44406.1"/>
    </source>
</evidence>
<dbReference type="Pfam" id="PF12833">
    <property type="entry name" value="HTH_18"/>
    <property type="match status" value="1"/>
</dbReference>
<dbReference type="EMBL" id="CP030104">
    <property type="protein sequence ID" value="AWX44406.1"/>
    <property type="molecule type" value="Genomic_DNA"/>
</dbReference>
<dbReference type="InterPro" id="IPR009057">
    <property type="entry name" value="Homeodomain-like_sf"/>
</dbReference>
<keyword evidence="2" id="KW-0238">DNA-binding</keyword>
<dbReference type="Proteomes" id="UP000248536">
    <property type="component" value="Chromosome"/>
</dbReference>
<evidence type="ECO:0000259" key="4">
    <source>
        <dbReference type="PROSITE" id="PS01124"/>
    </source>
</evidence>
<evidence type="ECO:0000256" key="2">
    <source>
        <dbReference type="ARBA" id="ARBA00023125"/>
    </source>
</evidence>
<dbReference type="InterPro" id="IPR018060">
    <property type="entry name" value="HTH_AraC"/>
</dbReference>
<dbReference type="KEGG" id="spon:HME9304_01406"/>
<name>A0A2Z4LRE2_9FLAO</name>
<dbReference type="GO" id="GO:0003700">
    <property type="term" value="F:DNA-binding transcription factor activity"/>
    <property type="evidence" value="ECO:0007669"/>
    <property type="project" value="InterPro"/>
</dbReference>
<evidence type="ECO:0000313" key="6">
    <source>
        <dbReference type="Proteomes" id="UP000248536"/>
    </source>
</evidence>
<keyword evidence="6" id="KW-1185">Reference proteome</keyword>
<protein>
    <submittedName>
        <fullName evidence="5">Arabinose operon regulatory protein</fullName>
    </submittedName>
</protein>
<keyword evidence="3" id="KW-0804">Transcription</keyword>
<organism evidence="5 6">
    <name type="scientific">Flagellimonas maritima</name>
    <dbReference type="NCBI Taxonomy" id="1383885"/>
    <lineage>
        <taxon>Bacteria</taxon>
        <taxon>Pseudomonadati</taxon>
        <taxon>Bacteroidota</taxon>
        <taxon>Flavobacteriia</taxon>
        <taxon>Flavobacteriales</taxon>
        <taxon>Flavobacteriaceae</taxon>
        <taxon>Flagellimonas</taxon>
    </lineage>
</organism>
<gene>
    <name evidence="5" type="ORF">HME9304_01406</name>
</gene>
<feature type="domain" description="HTH araC/xylS-type" evidence="4">
    <location>
        <begin position="192"/>
        <end position="290"/>
    </location>
</feature>
<dbReference type="PANTHER" id="PTHR43280">
    <property type="entry name" value="ARAC-FAMILY TRANSCRIPTIONAL REGULATOR"/>
    <property type="match status" value="1"/>
</dbReference>
<dbReference type="SUPFAM" id="SSF46689">
    <property type="entry name" value="Homeodomain-like"/>
    <property type="match status" value="1"/>
</dbReference>
<dbReference type="RefSeq" id="WP_112377882.1">
    <property type="nucleotide sequence ID" value="NZ_CP030104.1"/>
</dbReference>
<sequence length="295" mass="34300">MTSKSLNTTPYHDIASILELDEKAVDFKIQKPRFENELLHPYRGSYYCLLLLTEGSVRHSSNLETFEAKEHTLIFSSPGIINNWAAPTGDIDGFSLFFTAAFFKRNGSSMLRLNELPFFEWDAQHFLTLTQSESRSLSELFKAIEIEEEVQKKHRNLLIHSYITALLIKLERLYEKQSNKARSRFNKGQLAYAYQCLVSHHVHQNLSVKDYAEILNVTPNHLNDSVKKSIGKTAGALIQEMMLLEAKVLLYQTNLNVSEVAYHLNFEDPSYFGRFFKKHTRKTPFEYRKERSRHL</sequence>
<dbReference type="OrthoDB" id="9793451at2"/>
<dbReference type="SMART" id="SM00342">
    <property type="entry name" value="HTH_ARAC"/>
    <property type="match status" value="1"/>
</dbReference>
<dbReference type="PANTHER" id="PTHR43280:SF32">
    <property type="entry name" value="TRANSCRIPTIONAL REGULATORY PROTEIN"/>
    <property type="match status" value="1"/>
</dbReference>
<keyword evidence="1" id="KW-0805">Transcription regulation</keyword>
<accession>A0A2Z4LRE2</accession>